<dbReference type="HAMAP" id="MF_01457">
    <property type="entry name" value="YcgR"/>
    <property type="match status" value="1"/>
</dbReference>
<dbReference type="InterPro" id="IPR012349">
    <property type="entry name" value="Split_barrel_FMN-bd"/>
</dbReference>
<dbReference type="EMBL" id="AP018052">
    <property type="protein sequence ID" value="BAZ93840.1"/>
    <property type="molecule type" value="Genomic_DNA"/>
</dbReference>
<dbReference type="GO" id="GO:0071945">
    <property type="term" value="P:regulation of bacterial-type flagellum-dependent cell motility by regulation of motor speed"/>
    <property type="evidence" value="ECO:0007669"/>
    <property type="project" value="UniProtKB-UniRule"/>
</dbReference>
<dbReference type="InterPro" id="IPR009875">
    <property type="entry name" value="PilZ_domain"/>
</dbReference>
<dbReference type="RefSeq" id="WP_096365994.1">
    <property type="nucleotide sequence ID" value="NZ_AP018052.1"/>
</dbReference>
<evidence type="ECO:0000256" key="1">
    <source>
        <dbReference type="ARBA" id="ARBA00022636"/>
    </source>
</evidence>
<comment type="subcellular location">
    <subcellularLocation>
        <location evidence="4">Bacterial flagellum basal body</location>
    </subcellularLocation>
</comment>
<organism evidence="7 8">
    <name type="scientific">Thiohalobacter thiocyanaticus</name>
    <dbReference type="NCBI Taxonomy" id="585455"/>
    <lineage>
        <taxon>Bacteria</taxon>
        <taxon>Pseudomonadati</taxon>
        <taxon>Pseudomonadota</taxon>
        <taxon>Gammaproteobacteria</taxon>
        <taxon>Thiohalobacterales</taxon>
        <taxon>Thiohalobacteraceae</taxon>
        <taxon>Thiohalobacter</taxon>
    </lineage>
</organism>
<keyword evidence="2 4" id="KW-0547">Nucleotide-binding</keyword>
<dbReference type="Pfam" id="PF07238">
    <property type="entry name" value="PilZ"/>
    <property type="match status" value="1"/>
</dbReference>
<proteinExistence type="inferred from homology"/>
<comment type="similarity">
    <text evidence="4">Belongs to the YcgR family.</text>
</comment>
<sequence length="248" mass="28612">MADAIRQQDPYRSQSERITHPPQIIALLRRLHENRILLRVKIPGVERPFNSLLLNLNPQRNYLLLDEINDEAAHRKALEAGRLRVFGQHEGVEMNFNLDIRPAQNRQGVRFYQAPLPECVYYMQRRADYRVHVAMDMEIGVLLPLGEELLLDGQLYDVSMGGLGARLDAGEEIRKGLIIPGCRIQLPQDPQPLQADLEVRFVLPDESHQSLRLGGRFSRLAPEDKGRLRKFVTQLEREMIRRRTRGDG</sequence>
<feature type="domain" description="Type III secretion system flagellar brake protein YcgR PilZN" evidence="6">
    <location>
        <begin position="17"/>
        <end position="121"/>
    </location>
</feature>
<dbReference type="Gene3D" id="2.40.10.220">
    <property type="entry name" value="predicted glycosyltransferase like domains"/>
    <property type="match status" value="1"/>
</dbReference>
<dbReference type="KEGG" id="ttc:FOKN1_1444"/>
<protein>
    <recommendedName>
        <fullName evidence="4">Flagellar brake protein YcgR</fullName>
    </recommendedName>
    <alternativeName>
        <fullName evidence="4">Cyclic di-GMP binding protein YcgR</fullName>
    </alternativeName>
</protein>
<evidence type="ECO:0000256" key="3">
    <source>
        <dbReference type="ARBA" id="ARBA00023143"/>
    </source>
</evidence>
<dbReference type="Gene3D" id="2.30.110.10">
    <property type="entry name" value="Electron Transport, Fmn-binding Protein, Chain A"/>
    <property type="match status" value="1"/>
</dbReference>
<dbReference type="GO" id="GO:0071973">
    <property type="term" value="P:bacterial-type flagellum-dependent cell motility"/>
    <property type="evidence" value="ECO:0007669"/>
    <property type="project" value="UniProtKB-UniRule"/>
</dbReference>
<dbReference type="GO" id="GO:0035438">
    <property type="term" value="F:cyclic-di-GMP binding"/>
    <property type="evidence" value="ECO:0007669"/>
    <property type="project" value="UniProtKB-UniRule"/>
</dbReference>
<dbReference type="Pfam" id="PF07317">
    <property type="entry name" value="PilZN"/>
    <property type="match status" value="1"/>
</dbReference>
<name>A0A1Z4VQB7_9GAMM</name>
<keyword evidence="8" id="KW-1185">Reference proteome</keyword>
<dbReference type="OrthoDB" id="5792836at2"/>
<evidence type="ECO:0000313" key="7">
    <source>
        <dbReference type="EMBL" id="BAZ93840.1"/>
    </source>
</evidence>
<evidence type="ECO:0000313" key="8">
    <source>
        <dbReference type="Proteomes" id="UP000218765"/>
    </source>
</evidence>
<accession>A0A1Z4VQB7</accession>
<evidence type="ECO:0000256" key="2">
    <source>
        <dbReference type="ARBA" id="ARBA00022741"/>
    </source>
</evidence>
<evidence type="ECO:0000256" key="4">
    <source>
        <dbReference type="HAMAP-Rule" id="MF_01457"/>
    </source>
</evidence>
<comment type="subunit">
    <text evidence="4">Monomer. Interacts with the flagellar basal bodies.</text>
</comment>
<keyword evidence="3 4" id="KW-0975">Bacterial flagellum</keyword>
<evidence type="ECO:0000259" key="5">
    <source>
        <dbReference type="Pfam" id="PF07238"/>
    </source>
</evidence>
<dbReference type="AlphaFoldDB" id="A0A1Z4VQB7"/>
<keyword evidence="1 4" id="KW-0973">c-di-GMP</keyword>
<dbReference type="InterPro" id="IPR009926">
    <property type="entry name" value="T3SS_YcgR_PilZN"/>
</dbReference>
<gene>
    <name evidence="4" type="primary">ycgR</name>
    <name evidence="7" type="ORF">FOKN1_1444</name>
</gene>
<comment type="function">
    <text evidence="4">Acts as a flagellar brake, regulating swimming and swarming in a bis-(3'-5') cyclic diguanylic acid (c-di-GMP)-dependent manner. Binds 1 c-di-GMP dimer per subunit. Increasing levels of c-di-GMP lead to decreased motility.</text>
</comment>
<dbReference type="Proteomes" id="UP000218765">
    <property type="component" value="Chromosome"/>
</dbReference>
<evidence type="ECO:0000259" key="6">
    <source>
        <dbReference type="Pfam" id="PF07317"/>
    </source>
</evidence>
<feature type="domain" description="PilZ" evidence="5">
    <location>
        <begin position="124"/>
        <end position="233"/>
    </location>
</feature>
<reference evidence="7 8" key="1">
    <citation type="submission" date="2017-05" db="EMBL/GenBank/DDBJ databases">
        <title>Thiocyanate degradation by Thiohalobacter thiocyanaticus FOKN1.</title>
        <authorList>
            <person name="Oshiki M."/>
            <person name="Fukushima T."/>
            <person name="Kawano S."/>
            <person name="Nakagawa J."/>
        </authorList>
    </citation>
    <scope>NUCLEOTIDE SEQUENCE [LARGE SCALE GENOMIC DNA]</scope>
    <source>
        <strain evidence="7 8">FOKN1</strain>
    </source>
</reference>
<dbReference type="GO" id="GO:0009425">
    <property type="term" value="C:bacterial-type flagellum basal body"/>
    <property type="evidence" value="ECO:0007669"/>
    <property type="project" value="UniProtKB-SubCell"/>
</dbReference>
<dbReference type="InterPro" id="IPR023787">
    <property type="entry name" value="T3SS_YcgR"/>
</dbReference>